<dbReference type="Proteomes" id="UP000053989">
    <property type="component" value="Unassembled WGS sequence"/>
</dbReference>
<dbReference type="AlphaFoldDB" id="A0A0C3EB12"/>
<dbReference type="InParanoid" id="A0A0C3EB12"/>
<dbReference type="OrthoDB" id="3265877at2759"/>
<accession>A0A0C3EB12</accession>
<organism evidence="1 2">
    <name type="scientific">Scleroderma citrinum Foug A</name>
    <dbReference type="NCBI Taxonomy" id="1036808"/>
    <lineage>
        <taxon>Eukaryota</taxon>
        <taxon>Fungi</taxon>
        <taxon>Dikarya</taxon>
        <taxon>Basidiomycota</taxon>
        <taxon>Agaricomycotina</taxon>
        <taxon>Agaricomycetes</taxon>
        <taxon>Agaricomycetidae</taxon>
        <taxon>Boletales</taxon>
        <taxon>Sclerodermatineae</taxon>
        <taxon>Sclerodermataceae</taxon>
        <taxon>Scleroderma</taxon>
    </lineage>
</organism>
<dbReference type="Pfam" id="PF14223">
    <property type="entry name" value="Retrotran_gag_2"/>
    <property type="match status" value="1"/>
</dbReference>
<reference evidence="1 2" key="1">
    <citation type="submission" date="2014-04" db="EMBL/GenBank/DDBJ databases">
        <authorList>
            <consortium name="DOE Joint Genome Institute"/>
            <person name="Kuo A."/>
            <person name="Kohler A."/>
            <person name="Nagy L.G."/>
            <person name="Floudas D."/>
            <person name="Copeland A."/>
            <person name="Barry K.W."/>
            <person name="Cichocki N."/>
            <person name="Veneault-Fourrey C."/>
            <person name="LaButti K."/>
            <person name="Lindquist E.A."/>
            <person name="Lipzen A."/>
            <person name="Lundell T."/>
            <person name="Morin E."/>
            <person name="Murat C."/>
            <person name="Sun H."/>
            <person name="Tunlid A."/>
            <person name="Henrissat B."/>
            <person name="Grigoriev I.V."/>
            <person name="Hibbett D.S."/>
            <person name="Martin F."/>
            <person name="Nordberg H.P."/>
            <person name="Cantor M.N."/>
            <person name="Hua S.X."/>
        </authorList>
    </citation>
    <scope>NUCLEOTIDE SEQUENCE [LARGE SCALE GENOMIC DNA]</scope>
    <source>
        <strain evidence="1 2">Foug A</strain>
    </source>
</reference>
<dbReference type="STRING" id="1036808.A0A0C3EB12"/>
<keyword evidence="2" id="KW-1185">Reference proteome</keyword>
<name>A0A0C3EB12_9AGAM</name>
<evidence type="ECO:0000313" key="1">
    <source>
        <dbReference type="EMBL" id="KIM69935.1"/>
    </source>
</evidence>
<reference evidence="2" key="2">
    <citation type="submission" date="2015-01" db="EMBL/GenBank/DDBJ databases">
        <title>Evolutionary Origins and Diversification of the Mycorrhizal Mutualists.</title>
        <authorList>
            <consortium name="DOE Joint Genome Institute"/>
            <consortium name="Mycorrhizal Genomics Consortium"/>
            <person name="Kohler A."/>
            <person name="Kuo A."/>
            <person name="Nagy L.G."/>
            <person name="Floudas D."/>
            <person name="Copeland A."/>
            <person name="Barry K.W."/>
            <person name="Cichocki N."/>
            <person name="Veneault-Fourrey C."/>
            <person name="LaButti K."/>
            <person name="Lindquist E.A."/>
            <person name="Lipzen A."/>
            <person name="Lundell T."/>
            <person name="Morin E."/>
            <person name="Murat C."/>
            <person name="Riley R."/>
            <person name="Ohm R."/>
            <person name="Sun H."/>
            <person name="Tunlid A."/>
            <person name="Henrissat B."/>
            <person name="Grigoriev I.V."/>
            <person name="Hibbett D.S."/>
            <person name="Martin F."/>
        </authorList>
    </citation>
    <scope>NUCLEOTIDE SEQUENCE [LARGE SCALE GENOMIC DNA]</scope>
    <source>
        <strain evidence="2">Foug A</strain>
    </source>
</reference>
<protein>
    <recommendedName>
        <fullName evidence="3">Reverse transcriptase Ty1/copia-type domain-containing protein</fullName>
    </recommendedName>
</protein>
<proteinExistence type="predicted"/>
<sequence length="171" mass="19081">MPDSSLHFANLNESNYKGLWRVVEGSESCPLGSPNSKAVKAFDHRQAEAHTEIVLRLEPSQLPHAHSTDPYVLWEELQHMHRVQGFATRMSLRRKFNTMTKRTDQLMSNWIADVQQAAFCLNKVGYTATDEDKILVLTQGLPPSYDPFIISLDATIAASGSKDDPSVSLAP</sequence>
<dbReference type="HOGENOM" id="CLU_052380_0_0_1"/>
<gene>
    <name evidence="1" type="ORF">SCLCIDRAFT_18954</name>
</gene>
<evidence type="ECO:0008006" key="3">
    <source>
        <dbReference type="Google" id="ProtNLM"/>
    </source>
</evidence>
<evidence type="ECO:0000313" key="2">
    <source>
        <dbReference type="Proteomes" id="UP000053989"/>
    </source>
</evidence>
<dbReference type="EMBL" id="KN822005">
    <property type="protein sequence ID" value="KIM69935.1"/>
    <property type="molecule type" value="Genomic_DNA"/>
</dbReference>